<dbReference type="InterPro" id="IPR006091">
    <property type="entry name" value="Acyl-CoA_Oxase/DH_mid-dom"/>
</dbReference>
<dbReference type="Pfam" id="PF02770">
    <property type="entry name" value="Acyl-CoA_dh_M"/>
    <property type="match status" value="1"/>
</dbReference>
<comment type="similarity">
    <text evidence="2 6">Belongs to the acyl-CoA dehydrogenase family.</text>
</comment>
<dbReference type="Gene3D" id="1.20.140.10">
    <property type="entry name" value="Butyryl-CoA Dehydrogenase, subunit A, domain 3"/>
    <property type="match status" value="1"/>
</dbReference>
<dbReference type="EMBL" id="JAVDRL010000009">
    <property type="protein sequence ID" value="MDR6532653.1"/>
    <property type="molecule type" value="Genomic_DNA"/>
</dbReference>
<dbReference type="SUPFAM" id="SSF47203">
    <property type="entry name" value="Acyl-CoA dehydrogenase C-terminal domain-like"/>
    <property type="match status" value="1"/>
</dbReference>
<evidence type="ECO:0000256" key="2">
    <source>
        <dbReference type="ARBA" id="ARBA00009347"/>
    </source>
</evidence>
<comment type="caution">
    <text evidence="10">The sequence shown here is derived from an EMBL/GenBank/DDBJ whole genome shotgun (WGS) entry which is preliminary data.</text>
</comment>
<dbReference type="InterPro" id="IPR036250">
    <property type="entry name" value="AcylCo_DH-like_C"/>
</dbReference>
<dbReference type="PANTHER" id="PTHR43292">
    <property type="entry name" value="ACYL-COA DEHYDROGENASE"/>
    <property type="match status" value="1"/>
</dbReference>
<name>A0ABU1N2G9_9CAUL</name>
<evidence type="ECO:0000256" key="1">
    <source>
        <dbReference type="ARBA" id="ARBA00001974"/>
    </source>
</evidence>
<evidence type="ECO:0000259" key="8">
    <source>
        <dbReference type="Pfam" id="PF02770"/>
    </source>
</evidence>
<dbReference type="RefSeq" id="WP_163231986.1">
    <property type="nucleotide sequence ID" value="NZ_BMLD01000001.1"/>
</dbReference>
<evidence type="ECO:0000256" key="5">
    <source>
        <dbReference type="ARBA" id="ARBA00023002"/>
    </source>
</evidence>
<evidence type="ECO:0000256" key="3">
    <source>
        <dbReference type="ARBA" id="ARBA00022630"/>
    </source>
</evidence>
<dbReference type="Gene3D" id="1.10.540.10">
    <property type="entry name" value="Acyl-CoA dehydrogenase/oxidase, N-terminal domain"/>
    <property type="match status" value="1"/>
</dbReference>
<gene>
    <name evidence="10" type="ORF">J2800_003411</name>
</gene>
<proteinExistence type="inferred from homology"/>
<evidence type="ECO:0000313" key="10">
    <source>
        <dbReference type="EMBL" id="MDR6532653.1"/>
    </source>
</evidence>
<dbReference type="InterPro" id="IPR013786">
    <property type="entry name" value="AcylCoA_DH/ox_N"/>
</dbReference>
<evidence type="ECO:0000256" key="4">
    <source>
        <dbReference type="ARBA" id="ARBA00022827"/>
    </source>
</evidence>
<protein>
    <submittedName>
        <fullName evidence="10">Alkylation response protein AidB-like acyl-CoA dehydrogenase</fullName>
    </submittedName>
</protein>
<keyword evidence="5 6" id="KW-0560">Oxidoreductase</keyword>
<evidence type="ECO:0000313" key="11">
    <source>
        <dbReference type="Proteomes" id="UP001262754"/>
    </source>
</evidence>
<comment type="cofactor">
    <cofactor evidence="1 6">
        <name>FAD</name>
        <dbReference type="ChEBI" id="CHEBI:57692"/>
    </cofactor>
</comment>
<keyword evidence="11" id="KW-1185">Reference proteome</keyword>
<feature type="domain" description="Acyl-CoA oxidase/dehydrogenase middle" evidence="8">
    <location>
        <begin position="128"/>
        <end position="225"/>
    </location>
</feature>
<evidence type="ECO:0000259" key="9">
    <source>
        <dbReference type="Pfam" id="PF02771"/>
    </source>
</evidence>
<sequence>MDFNDSPEEAAYREKARAWLVENAAAHRVEHGEPKPTTPEHMAAAKAWQARKAAAGYACITWPAAIGGGGGTPIQSVIFSQEEAKAGVSYGYFTIGLGMCVPTVMAFGDDATKQRFVSPAVKGEEIWCQLFSEPAGGSDVAALRTRAVRDGDGPDADWVINGQKVWTTGAHYCDYGIVLVRTDPDVPKHKGLTMFWIDMRDPAVECRPIHQMSGGRDFNEVYFTDLRVKDSQRLGAVGDGWKVALVTLMNERLAVGGSAGPDYRQVMELARGLPGVNGPALKDQAFRENLADWYVNSQGLKFTRFRTMTALSRGQTPGPESSIGKIISANQLQDLANTAVEALGEYGILTDPSLAPMEAAFQQSLMWAPGLRIAGGTDEILKNIIAERVLGLPGDVRADKDVAFKDMPTGR</sequence>
<accession>A0ABU1N2G9</accession>
<dbReference type="Gene3D" id="2.40.110.10">
    <property type="entry name" value="Butyryl-CoA Dehydrogenase, subunit A, domain 2"/>
    <property type="match status" value="1"/>
</dbReference>
<dbReference type="Proteomes" id="UP001262754">
    <property type="component" value="Unassembled WGS sequence"/>
</dbReference>
<feature type="domain" description="Acyl-CoA dehydrogenase/oxidase N-terminal" evidence="9">
    <location>
        <begin position="6"/>
        <end position="124"/>
    </location>
</feature>
<keyword evidence="3 6" id="KW-0285">Flavoprotein</keyword>
<dbReference type="PANTHER" id="PTHR43292:SF4">
    <property type="entry name" value="ACYL-COA DEHYDROGENASE FADE34"/>
    <property type="match status" value="1"/>
</dbReference>
<feature type="domain" description="Acyl-CoA dehydrogenase/oxidase C-terminal" evidence="7">
    <location>
        <begin position="238"/>
        <end position="390"/>
    </location>
</feature>
<dbReference type="InterPro" id="IPR009075">
    <property type="entry name" value="AcylCo_DH/oxidase_C"/>
</dbReference>
<dbReference type="InterPro" id="IPR046373">
    <property type="entry name" value="Acyl-CoA_Oxase/DH_mid-dom_sf"/>
</dbReference>
<dbReference type="InterPro" id="IPR009100">
    <property type="entry name" value="AcylCoA_DH/oxidase_NM_dom_sf"/>
</dbReference>
<organism evidence="10 11">
    <name type="scientific">Caulobacter rhizosphaerae</name>
    <dbReference type="NCBI Taxonomy" id="2010972"/>
    <lineage>
        <taxon>Bacteria</taxon>
        <taxon>Pseudomonadati</taxon>
        <taxon>Pseudomonadota</taxon>
        <taxon>Alphaproteobacteria</taxon>
        <taxon>Caulobacterales</taxon>
        <taxon>Caulobacteraceae</taxon>
        <taxon>Caulobacter</taxon>
    </lineage>
</organism>
<dbReference type="Pfam" id="PF02771">
    <property type="entry name" value="Acyl-CoA_dh_N"/>
    <property type="match status" value="1"/>
</dbReference>
<evidence type="ECO:0000259" key="7">
    <source>
        <dbReference type="Pfam" id="PF00441"/>
    </source>
</evidence>
<keyword evidence="4 6" id="KW-0274">FAD</keyword>
<dbReference type="SUPFAM" id="SSF56645">
    <property type="entry name" value="Acyl-CoA dehydrogenase NM domain-like"/>
    <property type="match status" value="1"/>
</dbReference>
<evidence type="ECO:0000256" key="6">
    <source>
        <dbReference type="RuleBase" id="RU362125"/>
    </source>
</evidence>
<reference evidence="10 11" key="1">
    <citation type="submission" date="2023-07" db="EMBL/GenBank/DDBJ databases">
        <title>Sorghum-associated microbial communities from plants grown in Nebraska, USA.</title>
        <authorList>
            <person name="Schachtman D."/>
        </authorList>
    </citation>
    <scope>NUCLEOTIDE SEQUENCE [LARGE SCALE GENOMIC DNA]</scope>
    <source>
        <strain evidence="10 11">DS2154</strain>
    </source>
</reference>
<dbReference type="InterPro" id="IPR037069">
    <property type="entry name" value="AcylCoA_DH/ox_N_sf"/>
</dbReference>
<dbReference type="Pfam" id="PF00441">
    <property type="entry name" value="Acyl-CoA_dh_1"/>
    <property type="match status" value="1"/>
</dbReference>
<dbReference type="InterPro" id="IPR052161">
    <property type="entry name" value="Mycobact_Acyl-CoA_DH"/>
</dbReference>